<accession>A0A2U1PTC6</accession>
<evidence type="ECO:0000313" key="10">
    <source>
        <dbReference type="Proteomes" id="UP000245207"/>
    </source>
</evidence>
<dbReference type="Proteomes" id="UP000245207">
    <property type="component" value="Unassembled WGS sequence"/>
</dbReference>
<name>A0A2U1PTC6_ARTAN</name>
<keyword evidence="6" id="KW-0799">Topoisomerase</keyword>
<evidence type="ECO:0000256" key="5">
    <source>
        <dbReference type="ARBA" id="ARBA00022840"/>
    </source>
</evidence>
<evidence type="ECO:0000313" key="9">
    <source>
        <dbReference type="EMBL" id="PWA89010.1"/>
    </source>
</evidence>
<dbReference type="PANTHER" id="PTHR10169">
    <property type="entry name" value="DNA TOPOISOMERASE/GYRASE"/>
    <property type="match status" value="1"/>
</dbReference>
<comment type="cofactor">
    <cofactor evidence="2">
        <name>Mg(2+)</name>
        <dbReference type="ChEBI" id="CHEBI:18420"/>
    </cofactor>
</comment>
<dbReference type="EC" id="5.6.2.2" evidence="3"/>
<proteinExistence type="predicted"/>
<reference evidence="9 10" key="1">
    <citation type="journal article" date="2018" name="Mol. Plant">
        <title>The genome of Artemisia annua provides insight into the evolution of Asteraceae family and artemisinin biosynthesis.</title>
        <authorList>
            <person name="Shen Q."/>
            <person name="Zhang L."/>
            <person name="Liao Z."/>
            <person name="Wang S."/>
            <person name="Yan T."/>
            <person name="Shi P."/>
            <person name="Liu M."/>
            <person name="Fu X."/>
            <person name="Pan Q."/>
            <person name="Wang Y."/>
            <person name="Lv Z."/>
            <person name="Lu X."/>
            <person name="Zhang F."/>
            <person name="Jiang W."/>
            <person name="Ma Y."/>
            <person name="Chen M."/>
            <person name="Hao X."/>
            <person name="Li L."/>
            <person name="Tang Y."/>
            <person name="Lv G."/>
            <person name="Zhou Y."/>
            <person name="Sun X."/>
            <person name="Brodelius P.E."/>
            <person name="Rose J.K.C."/>
            <person name="Tang K."/>
        </authorList>
    </citation>
    <scope>NUCLEOTIDE SEQUENCE [LARGE SCALE GENOMIC DNA]</scope>
    <source>
        <strain evidence="10">cv. Huhao1</strain>
        <tissue evidence="9">Leaf</tissue>
    </source>
</reference>
<dbReference type="InterPro" id="IPR013760">
    <property type="entry name" value="Topo_IIA-like_dom_sf"/>
</dbReference>
<evidence type="ECO:0000256" key="1">
    <source>
        <dbReference type="ARBA" id="ARBA00000185"/>
    </source>
</evidence>
<dbReference type="Gene3D" id="3.40.50.670">
    <property type="match status" value="1"/>
</dbReference>
<dbReference type="GO" id="GO:0000819">
    <property type="term" value="P:sister chromatid segregation"/>
    <property type="evidence" value="ECO:0007669"/>
    <property type="project" value="TreeGrafter"/>
</dbReference>
<keyword evidence="8" id="KW-0413">Isomerase</keyword>
<dbReference type="GO" id="GO:0003677">
    <property type="term" value="F:DNA binding"/>
    <property type="evidence" value="ECO:0007669"/>
    <property type="project" value="UniProtKB-KW"/>
</dbReference>
<keyword evidence="4" id="KW-0547">Nucleotide-binding</keyword>
<protein>
    <recommendedName>
        <fullName evidence="3">DNA topoisomerase (ATP-hydrolyzing)</fullName>
        <ecNumber evidence="3">5.6.2.2</ecNumber>
    </recommendedName>
</protein>
<dbReference type="InterPro" id="IPR050634">
    <property type="entry name" value="DNA_Topoisomerase_II"/>
</dbReference>
<dbReference type="InterPro" id="IPR013759">
    <property type="entry name" value="Topo_IIA_B_C"/>
</dbReference>
<comment type="caution">
    <text evidence="9">The sequence shown here is derived from an EMBL/GenBank/DDBJ whole genome shotgun (WGS) entry which is preliminary data.</text>
</comment>
<evidence type="ECO:0000256" key="7">
    <source>
        <dbReference type="ARBA" id="ARBA00023125"/>
    </source>
</evidence>
<dbReference type="STRING" id="35608.A0A2U1PTC6"/>
<keyword evidence="7" id="KW-0238">DNA-binding</keyword>
<evidence type="ECO:0000256" key="8">
    <source>
        <dbReference type="ARBA" id="ARBA00023235"/>
    </source>
</evidence>
<gene>
    <name evidence="9" type="ORF">CTI12_AA064310</name>
</gene>
<organism evidence="9 10">
    <name type="scientific">Artemisia annua</name>
    <name type="common">Sweet wormwood</name>
    <dbReference type="NCBI Taxonomy" id="35608"/>
    <lineage>
        <taxon>Eukaryota</taxon>
        <taxon>Viridiplantae</taxon>
        <taxon>Streptophyta</taxon>
        <taxon>Embryophyta</taxon>
        <taxon>Tracheophyta</taxon>
        <taxon>Spermatophyta</taxon>
        <taxon>Magnoliopsida</taxon>
        <taxon>eudicotyledons</taxon>
        <taxon>Gunneridae</taxon>
        <taxon>Pentapetalae</taxon>
        <taxon>asterids</taxon>
        <taxon>campanulids</taxon>
        <taxon>Asterales</taxon>
        <taxon>Asteraceae</taxon>
        <taxon>Asteroideae</taxon>
        <taxon>Anthemideae</taxon>
        <taxon>Artemisiinae</taxon>
        <taxon>Artemisia</taxon>
    </lineage>
</organism>
<comment type="catalytic activity">
    <reaction evidence="1">
        <text>ATP-dependent breakage, passage and rejoining of double-stranded DNA.</text>
        <dbReference type="EC" id="5.6.2.2"/>
    </reaction>
</comment>
<dbReference type="SUPFAM" id="SSF56719">
    <property type="entry name" value="Type II DNA topoisomerase"/>
    <property type="match status" value="1"/>
</dbReference>
<dbReference type="GO" id="GO:0003918">
    <property type="term" value="F:DNA topoisomerase type II (double strand cut, ATP-hydrolyzing) activity"/>
    <property type="evidence" value="ECO:0007669"/>
    <property type="project" value="UniProtKB-EC"/>
</dbReference>
<dbReference type="GO" id="GO:0000712">
    <property type="term" value="P:resolution of meiotic recombination intermediates"/>
    <property type="evidence" value="ECO:0007669"/>
    <property type="project" value="TreeGrafter"/>
</dbReference>
<dbReference type="PANTHER" id="PTHR10169:SF38">
    <property type="entry name" value="DNA TOPOISOMERASE 2"/>
    <property type="match status" value="1"/>
</dbReference>
<dbReference type="EMBL" id="PKPP01000757">
    <property type="protein sequence ID" value="PWA89010.1"/>
    <property type="molecule type" value="Genomic_DNA"/>
</dbReference>
<dbReference type="GO" id="GO:0005524">
    <property type="term" value="F:ATP binding"/>
    <property type="evidence" value="ECO:0007669"/>
    <property type="project" value="UniProtKB-KW"/>
</dbReference>
<dbReference type="GO" id="GO:0006265">
    <property type="term" value="P:DNA topological change"/>
    <property type="evidence" value="ECO:0007669"/>
    <property type="project" value="InterPro"/>
</dbReference>
<evidence type="ECO:0000256" key="3">
    <source>
        <dbReference type="ARBA" id="ARBA00012895"/>
    </source>
</evidence>
<dbReference type="AlphaFoldDB" id="A0A2U1PTC6"/>
<dbReference type="FunFam" id="3.40.50.670:FF:000001">
    <property type="entry name" value="DNA topoisomerase 2"/>
    <property type="match status" value="1"/>
</dbReference>
<evidence type="ECO:0000256" key="6">
    <source>
        <dbReference type="ARBA" id="ARBA00023029"/>
    </source>
</evidence>
<keyword evidence="10" id="KW-1185">Reference proteome</keyword>
<dbReference type="GO" id="GO:0005634">
    <property type="term" value="C:nucleus"/>
    <property type="evidence" value="ECO:0007669"/>
    <property type="project" value="TreeGrafter"/>
</dbReference>
<evidence type="ECO:0000256" key="4">
    <source>
        <dbReference type="ARBA" id="ARBA00022741"/>
    </source>
</evidence>
<sequence>MSTDVSTTNKNEVSVENLIDAKYAGASQSKDSLLASYLEAQNTRGVKRKKNEGSMIYTHTSRMNKNEVSVENLIDAKYAGASQSKDCTLIVVGGQSAKNFAIGLATALGLDTHGVYTMQGKLMNPRGVAVDKWERDTQIQNIMESLGLQFDKDYESREELRYGHFLITPVVTETHWVKKDEVRRFY</sequence>
<evidence type="ECO:0000256" key="2">
    <source>
        <dbReference type="ARBA" id="ARBA00001946"/>
    </source>
</evidence>
<keyword evidence="5" id="KW-0067">ATP-binding</keyword>